<feature type="domain" description="Serine aminopeptidase S33" evidence="1">
    <location>
        <begin position="30"/>
        <end position="142"/>
    </location>
</feature>
<keyword evidence="3" id="KW-1185">Reference proteome</keyword>
<dbReference type="AlphaFoldDB" id="A0A448V007"/>
<reference evidence="2 3" key="1">
    <citation type="submission" date="2018-12" db="EMBL/GenBank/DDBJ databases">
        <authorList>
            <consortium name="Pathogen Informatics"/>
        </authorList>
    </citation>
    <scope>NUCLEOTIDE SEQUENCE [LARGE SCALE GENOMIC DNA]</scope>
    <source>
        <strain evidence="2 3">NCTC13079</strain>
    </source>
</reference>
<name>A0A448V007_9FIRM</name>
<protein>
    <submittedName>
        <fullName evidence="2">Esterase</fullName>
    </submittedName>
</protein>
<proteinExistence type="predicted"/>
<dbReference type="OrthoDB" id="31158at2"/>
<dbReference type="KEGG" id="piv:NCTC13079_00314"/>
<dbReference type="RefSeq" id="WP_126464778.1">
    <property type="nucleotide sequence ID" value="NZ_JAUSWF010000002.1"/>
</dbReference>
<evidence type="ECO:0000313" key="2">
    <source>
        <dbReference type="EMBL" id="VEJ34773.1"/>
    </source>
</evidence>
<accession>A0A448V007</accession>
<gene>
    <name evidence="2" type="ORF">NCTC13079_00314</name>
</gene>
<dbReference type="EMBL" id="LR134523">
    <property type="protein sequence ID" value="VEJ34773.1"/>
    <property type="molecule type" value="Genomic_DNA"/>
</dbReference>
<organism evidence="2 3">
    <name type="scientific">Aedoeadaptatus ivorii</name>
    <dbReference type="NCBI Taxonomy" id="54006"/>
    <lineage>
        <taxon>Bacteria</taxon>
        <taxon>Bacillati</taxon>
        <taxon>Bacillota</taxon>
        <taxon>Tissierellia</taxon>
        <taxon>Tissierellales</taxon>
        <taxon>Peptoniphilaceae</taxon>
        <taxon>Aedoeadaptatus</taxon>
    </lineage>
</organism>
<dbReference type="InterPro" id="IPR029058">
    <property type="entry name" value="AB_hydrolase_fold"/>
</dbReference>
<dbReference type="Pfam" id="PF12146">
    <property type="entry name" value="Hydrolase_4"/>
    <property type="match status" value="1"/>
</dbReference>
<dbReference type="InterPro" id="IPR022742">
    <property type="entry name" value="Hydrolase_4"/>
</dbReference>
<evidence type="ECO:0000313" key="3">
    <source>
        <dbReference type="Proteomes" id="UP000269544"/>
    </source>
</evidence>
<dbReference type="SUPFAM" id="SSF53474">
    <property type="entry name" value="alpha/beta-Hydrolases"/>
    <property type="match status" value="1"/>
</dbReference>
<sequence>MFFNVKETAIQIGEIPAVYIAPEDEKDILLLYYHGWASSVESSRFRASIWAAAGYPVLLIEELIHGERGSIDYENSLERLPEVLIRNIEEFDEVLAYVQKNFPHKRLFLCGHSMGAFTALGLLYREEIEGAIAMNGMGDWDVMKCHPYKEKIEAYEPLARVEEHADKAVLLLNGELDDTVDPELEKNYYEALKRVHNYEKPLYMEIMEMTSHVVTTNMMEITLRFLEDL</sequence>
<dbReference type="Gene3D" id="3.40.50.1820">
    <property type="entry name" value="alpha/beta hydrolase"/>
    <property type="match status" value="1"/>
</dbReference>
<evidence type="ECO:0000259" key="1">
    <source>
        <dbReference type="Pfam" id="PF12146"/>
    </source>
</evidence>
<dbReference type="Proteomes" id="UP000269544">
    <property type="component" value="Chromosome"/>
</dbReference>